<dbReference type="EMBL" id="CAVNYO010000493">
    <property type="protein sequence ID" value="CAK5285029.1"/>
    <property type="molecule type" value="Genomic_DNA"/>
</dbReference>
<comment type="caution">
    <text evidence="3">The sequence shown here is derived from an EMBL/GenBank/DDBJ whole genome shotgun (WGS) entry which is preliminary data.</text>
</comment>
<accession>A0AAD2HZD7</accession>
<organism evidence="3 4">
    <name type="scientific">Mycena citricolor</name>
    <dbReference type="NCBI Taxonomy" id="2018698"/>
    <lineage>
        <taxon>Eukaryota</taxon>
        <taxon>Fungi</taxon>
        <taxon>Dikarya</taxon>
        <taxon>Basidiomycota</taxon>
        <taxon>Agaricomycotina</taxon>
        <taxon>Agaricomycetes</taxon>
        <taxon>Agaricomycetidae</taxon>
        <taxon>Agaricales</taxon>
        <taxon>Marasmiineae</taxon>
        <taxon>Mycenaceae</taxon>
        <taxon>Mycena</taxon>
    </lineage>
</organism>
<evidence type="ECO:0000313" key="3">
    <source>
        <dbReference type="EMBL" id="CAK5285029.1"/>
    </source>
</evidence>
<protein>
    <submittedName>
        <fullName evidence="3">Uncharacterized protein</fullName>
    </submittedName>
</protein>
<dbReference type="Proteomes" id="UP001295794">
    <property type="component" value="Unassembled WGS sequence"/>
</dbReference>
<feature type="compositionally biased region" description="Basic and acidic residues" evidence="1">
    <location>
        <begin position="12"/>
        <end position="22"/>
    </location>
</feature>
<gene>
    <name evidence="2" type="ORF">MYCIT1_LOCUS11031</name>
    <name evidence="3" type="ORF">MYCIT1_LOCUS38656</name>
</gene>
<proteinExistence type="predicted"/>
<name>A0AAD2HZD7_9AGAR</name>
<evidence type="ECO:0000313" key="2">
    <source>
        <dbReference type="EMBL" id="CAK5268031.1"/>
    </source>
</evidence>
<keyword evidence="4" id="KW-1185">Reference proteome</keyword>
<evidence type="ECO:0000256" key="1">
    <source>
        <dbReference type="SAM" id="MobiDB-lite"/>
    </source>
</evidence>
<feature type="region of interest" description="Disordered" evidence="1">
    <location>
        <begin position="1"/>
        <end position="22"/>
    </location>
</feature>
<dbReference type="EMBL" id="CAVNYO010000136">
    <property type="protein sequence ID" value="CAK5268031.1"/>
    <property type="molecule type" value="Genomic_DNA"/>
</dbReference>
<dbReference type="AlphaFoldDB" id="A0AAD2HZD7"/>
<evidence type="ECO:0000313" key="4">
    <source>
        <dbReference type="Proteomes" id="UP001295794"/>
    </source>
</evidence>
<sequence>MRTAQATGPERAPFDRPANEKQMGRYNGAVANEGHVVLGRKESIQSSLDQALVHAARHRVGLLMHAITPLRMLRPETVETPSGRELETVVLPITIVVVAE</sequence>
<reference evidence="3" key="1">
    <citation type="submission" date="2023-11" db="EMBL/GenBank/DDBJ databases">
        <authorList>
            <person name="De Vega J J."/>
            <person name="De Vega J J."/>
        </authorList>
    </citation>
    <scope>NUCLEOTIDE SEQUENCE</scope>
</reference>